<sequence>MWTFHVRRGTAAPMTDHVEFTPDTTNTLQLRDAFGRFATGVTVITAQTAVGPLGMTANSFSSISLDPPLVMWAPGNGSRRHDAFVAAPRFCIHVLGADQFELAAHFATRGDGFDAFETHLDDQDLPLFNDCVARFICEHHAAHPAGDHTMVLGRVAHASFASRPGLVFEQGRYGQLAADA</sequence>
<gene>
    <name evidence="3" type="primary">ntaB</name>
    <name evidence="3" type="ORF">ASD8599_01472</name>
</gene>
<reference evidence="3 4" key="1">
    <citation type="submission" date="2018-03" db="EMBL/GenBank/DDBJ databases">
        <authorList>
            <person name="Keele B.F."/>
        </authorList>
    </citation>
    <scope>NUCLEOTIDE SEQUENCE [LARGE SCALE GENOMIC DNA]</scope>
    <source>
        <strain evidence="3 4">CECT 8599</strain>
    </source>
</reference>
<evidence type="ECO:0000259" key="2">
    <source>
        <dbReference type="SMART" id="SM00903"/>
    </source>
</evidence>
<accession>A0A2R8BCC9</accession>
<dbReference type="AlphaFoldDB" id="A0A2R8BCC9"/>
<dbReference type="SMART" id="SM00903">
    <property type="entry name" value="Flavin_Reduct"/>
    <property type="match status" value="1"/>
</dbReference>
<proteinExistence type="predicted"/>
<feature type="domain" description="Flavin reductase like" evidence="2">
    <location>
        <begin position="34"/>
        <end position="175"/>
    </location>
</feature>
<dbReference type="InterPro" id="IPR012349">
    <property type="entry name" value="Split_barrel_FMN-bd"/>
</dbReference>
<dbReference type="GO" id="GO:0042602">
    <property type="term" value="F:riboflavin reductase (NADPH) activity"/>
    <property type="evidence" value="ECO:0007669"/>
    <property type="project" value="TreeGrafter"/>
</dbReference>
<organism evidence="3 4">
    <name type="scientific">Ascidiaceihabitans donghaensis</name>
    <dbReference type="NCBI Taxonomy" id="1510460"/>
    <lineage>
        <taxon>Bacteria</taxon>
        <taxon>Pseudomonadati</taxon>
        <taxon>Pseudomonadota</taxon>
        <taxon>Alphaproteobacteria</taxon>
        <taxon>Rhodobacterales</taxon>
        <taxon>Paracoccaceae</taxon>
        <taxon>Ascidiaceihabitans</taxon>
    </lineage>
</organism>
<dbReference type="Proteomes" id="UP000244880">
    <property type="component" value="Unassembled WGS sequence"/>
</dbReference>
<dbReference type="EC" id="1.5.1.42" evidence="3"/>
<dbReference type="SUPFAM" id="SSF50475">
    <property type="entry name" value="FMN-binding split barrel"/>
    <property type="match status" value="1"/>
</dbReference>
<dbReference type="GO" id="GO:0010181">
    <property type="term" value="F:FMN binding"/>
    <property type="evidence" value="ECO:0007669"/>
    <property type="project" value="InterPro"/>
</dbReference>
<dbReference type="GO" id="GO:0052874">
    <property type="term" value="F:FMN reductase (NADH) activity"/>
    <property type="evidence" value="ECO:0007669"/>
    <property type="project" value="UniProtKB-EC"/>
</dbReference>
<keyword evidence="1 3" id="KW-0560">Oxidoreductase</keyword>
<evidence type="ECO:0000313" key="3">
    <source>
        <dbReference type="EMBL" id="SPH20732.1"/>
    </source>
</evidence>
<dbReference type="InterPro" id="IPR050268">
    <property type="entry name" value="NADH-dep_flavin_reductase"/>
</dbReference>
<keyword evidence="4" id="KW-1185">Reference proteome</keyword>
<name>A0A2R8BCC9_9RHOB</name>
<dbReference type="PANTHER" id="PTHR30466">
    <property type="entry name" value="FLAVIN REDUCTASE"/>
    <property type="match status" value="1"/>
</dbReference>
<dbReference type="Pfam" id="PF01613">
    <property type="entry name" value="Flavin_Reduct"/>
    <property type="match status" value="1"/>
</dbReference>
<dbReference type="Gene3D" id="2.30.110.10">
    <property type="entry name" value="Electron Transport, Fmn-binding Protein, Chain A"/>
    <property type="match status" value="1"/>
</dbReference>
<dbReference type="GO" id="GO:0006208">
    <property type="term" value="P:pyrimidine nucleobase catabolic process"/>
    <property type="evidence" value="ECO:0007669"/>
    <property type="project" value="TreeGrafter"/>
</dbReference>
<protein>
    <submittedName>
        <fullName evidence="3">FMN reductase (NADH) NtaB</fullName>
        <ecNumber evidence="3">1.5.1.42</ecNumber>
    </submittedName>
</protein>
<dbReference type="EMBL" id="OMOR01000001">
    <property type="protein sequence ID" value="SPH20732.1"/>
    <property type="molecule type" value="Genomic_DNA"/>
</dbReference>
<evidence type="ECO:0000256" key="1">
    <source>
        <dbReference type="ARBA" id="ARBA00023002"/>
    </source>
</evidence>
<evidence type="ECO:0000313" key="4">
    <source>
        <dbReference type="Proteomes" id="UP000244880"/>
    </source>
</evidence>
<dbReference type="InterPro" id="IPR002563">
    <property type="entry name" value="Flavin_Rdtase-like_dom"/>
</dbReference>
<dbReference type="PANTHER" id="PTHR30466:SF1">
    <property type="entry name" value="FMN REDUCTASE (NADH) RUTF"/>
    <property type="match status" value="1"/>
</dbReference>